<protein>
    <submittedName>
        <fullName evidence="1">Alkaline phosphatase family protein</fullName>
    </submittedName>
</protein>
<evidence type="ECO:0000313" key="2">
    <source>
        <dbReference type="Proteomes" id="UP001241072"/>
    </source>
</evidence>
<dbReference type="PANTHER" id="PTHR10151">
    <property type="entry name" value="ECTONUCLEOTIDE PYROPHOSPHATASE/PHOSPHODIESTERASE"/>
    <property type="match status" value="1"/>
</dbReference>
<reference evidence="1 2" key="1">
    <citation type="submission" date="2023-07" db="EMBL/GenBank/DDBJ databases">
        <title>Protaetiibacter sp. nov WY-16 isolated from soil.</title>
        <authorList>
            <person name="Liu B."/>
            <person name="Wan Y."/>
        </authorList>
    </citation>
    <scope>NUCLEOTIDE SEQUENCE [LARGE SCALE GENOMIC DNA]</scope>
    <source>
        <strain evidence="1 2">WY-16</strain>
    </source>
</reference>
<dbReference type="EMBL" id="JAUQUB010000001">
    <property type="protein sequence ID" value="MDO7882081.1"/>
    <property type="molecule type" value="Genomic_DNA"/>
</dbReference>
<gene>
    <name evidence="1" type="ORF">Q5716_07560</name>
</gene>
<dbReference type="InterPro" id="IPR017850">
    <property type="entry name" value="Alkaline_phosphatase_core_sf"/>
</dbReference>
<dbReference type="SUPFAM" id="SSF53649">
    <property type="entry name" value="Alkaline phosphatase-like"/>
    <property type="match status" value="1"/>
</dbReference>
<keyword evidence="2" id="KW-1185">Reference proteome</keyword>
<dbReference type="Proteomes" id="UP001241072">
    <property type="component" value="Unassembled WGS sequence"/>
</dbReference>
<name>A0ABT9BM27_9MICO</name>
<comment type="caution">
    <text evidence="1">The sequence shown here is derived from an EMBL/GenBank/DDBJ whole genome shotgun (WGS) entry which is preliminary data.</text>
</comment>
<sequence length="352" mass="37437">MLGEGGRLALPSVDRAVVVLVDGLGVEALRARSGHARRLAAALGPKDAIAAGFPTTTASAITTLTTGRLPGAHGIVGYSVADPDRDAVVNQLTGWDERQDPATWQRERTLFERASADGLDAVVIGPERYRDSGFSRAALRGARYLAGSSVDDRVDAAIAWLRSGARGIAYLYIPELDVAAHAKGWESGEWTAALEGVDGALGRLATACGPRDGMLVTADHGVLDVPAHAHVLVDEHPGLLDGVRHVAGEPRCLQLRFEPDADPDAVVARWKDAESDRAWIATRDEVVESGWFGAVDPVVARRMGDLFVAARKAVAYYDGRTAGASRRMVGQHGSASPTELRVPLLRFGGFER</sequence>
<dbReference type="InterPro" id="IPR002591">
    <property type="entry name" value="Phosphodiest/P_Trfase"/>
</dbReference>
<dbReference type="RefSeq" id="WP_305002465.1">
    <property type="nucleotide sequence ID" value="NZ_JAUQUB010000001.1"/>
</dbReference>
<dbReference type="Pfam" id="PF01663">
    <property type="entry name" value="Phosphodiest"/>
    <property type="match status" value="1"/>
</dbReference>
<dbReference type="Gene3D" id="3.40.720.10">
    <property type="entry name" value="Alkaline Phosphatase, subunit A"/>
    <property type="match status" value="1"/>
</dbReference>
<evidence type="ECO:0000313" key="1">
    <source>
        <dbReference type="EMBL" id="MDO7882081.1"/>
    </source>
</evidence>
<organism evidence="1 2">
    <name type="scientific">Antiquaquibacter soli</name>
    <dbReference type="NCBI Taxonomy" id="3064523"/>
    <lineage>
        <taxon>Bacteria</taxon>
        <taxon>Bacillati</taxon>
        <taxon>Actinomycetota</taxon>
        <taxon>Actinomycetes</taxon>
        <taxon>Micrococcales</taxon>
        <taxon>Microbacteriaceae</taxon>
        <taxon>Antiquaquibacter</taxon>
    </lineage>
</organism>
<proteinExistence type="predicted"/>
<dbReference type="PANTHER" id="PTHR10151:SF120">
    <property type="entry name" value="BIS(5'-ADENOSYL)-TRIPHOSPHATASE"/>
    <property type="match status" value="1"/>
</dbReference>
<accession>A0ABT9BM27</accession>